<sequence>MEIPKPMISFSLPFQKFIKRRHLPDSALGPPYFYYIMSILLLRAFRKLSHASYTI</sequence>
<evidence type="ECO:0000313" key="2">
    <source>
        <dbReference type="Proteomes" id="UP000233837"/>
    </source>
</evidence>
<accession>A0A2I0WWY3</accession>
<proteinExistence type="predicted"/>
<evidence type="ECO:0000313" key="1">
    <source>
        <dbReference type="EMBL" id="PKU80170.1"/>
    </source>
</evidence>
<reference evidence="1 2" key="1">
    <citation type="journal article" date="2016" name="Sci. Rep.">
        <title>The Dendrobium catenatum Lindl. genome sequence provides insights into polysaccharide synthase, floral development and adaptive evolution.</title>
        <authorList>
            <person name="Zhang G.Q."/>
            <person name="Xu Q."/>
            <person name="Bian C."/>
            <person name="Tsai W.C."/>
            <person name="Yeh C.M."/>
            <person name="Liu K.W."/>
            <person name="Yoshida K."/>
            <person name="Zhang L.S."/>
            <person name="Chang S.B."/>
            <person name="Chen F."/>
            <person name="Shi Y."/>
            <person name="Su Y.Y."/>
            <person name="Zhang Y.Q."/>
            <person name="Chen L.J."/>
            <person name="Yin Y."/>
            <person name="Lin M."/>
            <person name="Huang H."/>
            <person name="Deng H."/>
            <person name="Wang Z.W."/>
            <person name="Zhu S.L."/>
            <person name="Zhao X."/>
            <person name="Deng C."/>
            <person name="Niu S.C."/>
            <person name="Huang J."/>
            <person name="Wang M."/>
            <person name="Liu G.H."/>
            <person name="Yang H.J."/>
            <person name="Xiao X.J."/>
            <person name="Hsiao Y.Y."/>
            <person name="Wu W.L."/>
            <person name="Chen Y.Y."/>
            <person name="Mitsuda N."/>
            <person name="Ohme-Takagi M."/>
            <person name="Luo Y.B."/>
            <person name="Van de Peer Y."/>
            <person name="Liu Z.J."/>
        </authorList>
    </citation>
    <scope>NUCLEOTIDE SEQUENCE [LARGE SCALE GENOMIC DNA]</scope>
    <source>
        <tissue evidence="1">The whole plant</tissue>
    </source>
</reference>
<dbReference type="Proteomes" id="UP000233837">
    <property type="component" value="Unassembled WGS sequence"/>
</dbReference>
<organism evidence="1 2">
    <name type="scientific">Dendrobium catenatum</name>
    <dbReference type="NCBI Taxonomy" id="906689"/>
    <lineage>
        <taxon>Eukaryota</taxon>
        <taxon>Viridiplantae</taxon>
        <taxon>Streptophyta</taxon>
        <taxon>Embryophyta</taxon>
        <taxon>Tracheophyta</taxon>
        <taxon>Spermatophyta</taxon>
        <taxon>Magnoliopsida</taxon>
        <taxon>Liliopsida</taxon>
        <taxon>Asparagales</taxon>
        <taxon>Orchidaceae</taxon>
        <taxon>Epidendroideae</taxon>
        <taxon>Malaxideae</taxon>
        <taxon>Dendrobiinae</taxon>
        <taxon>Dendrobium</taxon>
    </lineage>
</organism>
<name>A0A2I0WWY3_9ASPA</name>
<gene>
    <name evidence="1" type="ORF">MA16_Dca021345</name>
</gene>
<reference evidence="1 2" key="2">
    <citation type="journal article" date="2017" name="Nature">
        <title>The Apostasia genome and the evolution of orchids.</title>
        <authorList>
            <person name="Zhang G.Q."/>
            <person name="Liu K.W."/>
            <person name="Li Z."/>
            <person name="Lohaus R."/>
            <person name="Hsiao Y.Y."/>
            <person name="Niu S.C."/>
            <person name="Wang J.Y."/>
            <person name="Lin Y.C."/>
            <person name="Xu Q."/>
            <person name="Chen L.J."/>
            <person name="Yoshida K."/>
            <person name="Fujiwara S."/>
            <person name="Wang Z.W."/>
            <person name="Zhang Y.Q."/>
            <person name="Mitsuda N."/>
            <person name="Wang M."/>
            <person name="Liu G.H."/>
            <person name="Pecoraro L."/>
            <person name="Huang H.X."/>
            <person name="Xiao X.J."/>
            <person name="Lin M."/>
            <person name="Wu X.Y."/>
            <person name="Wu W.L."/>
            <person name="Chen Y.Y."/>
            <person name="Chang S.B."/>
            <person name="Sakamoto S."/>
            <person name="Ohme-Takagi M."/>
            <person name="Yagi M."/>
            <person name="Zeng S.J."/>
            <person name="Shen C.Y."/>
            <person name="Yeh C.M."/>
            <person name="Luo Y.B."/>
            <person name="Tsai W.C."/>
            <person name="Van de Peer Y."/>
            <person name="Liu Z.J."/>
        </authorList>
    </citation>
    <scope>NUCLEOTIDE SEQUENCE [LARGE SCALE GENOMIC DNA]</scope>
    <source>
        <tissue evidence="1">The whole plant</tissue>
    </source>
</reference>
<protein>
    <submittedName>
        <fullName evidence="1">Uncharacterized protein</fullName>
    </submittedName>
</protein>
<dbReference type="AlphaFoldDB" id="A0A2I0WWY3"/>
<dbReference type="EMBL" id="KZ502368">
    <property type="protein sequence ID" value="PKU80170.1"/>
    <property type="molecule type" value="Genomic_DNA"/>
</dbReference>
<keyword evidence="2" id="KW-1185">Reference proteome</keyword>